<evidence type="ECO:0000313" key="3">
    <source>
        <dbReference type="Proteomes" id="UP000696573"/>
    </source>
</evidence>
<feature type="compositionally biased region" description="Low complexity" evidence="1">
    <location>
        <begin position="97"/>
        <end position="111"/>
    </location>
</feature>
<reference evidence="2" key="1">
    <citation type="submission" date="2021-10" db="EMBL/GenBank/DDBJ databases">
        <authorList>
            <person name="Piombo E."/>
        </authorList>
    </citation>
    <scope>NUCLEOTIDE SEQUENCE</scope>
</reference>
<proteinExistence type="predicted"/>
<name>A0A9N9VM43_9HYPO</name>
<feature type="region of interest" description="Disordered" evidence="1">
    <location>
        <begin position="53"/>
        <end position="146"/>
    </location>
</feature>
<evidence type="ECO:0000313" key="2">
    <source>
        <dbReference type="EMBL" id="CAH0025581.1"/>
    </source>
</evidence>
<organism evidence="2 3">
    <name type="scientific">Clonostachys rhizophaga</name>
    <dbReference type="NCBI Taxonomy" id="160324"/>
    <lineage>
        <taxon>Eukaryota</taxon>
        <taxon>Fungi</taxon>
        <taxon>Dikarya</taxon>
        <taxon>Ascomycota</taxon>
        <taxon>Pezizomycotina</taxon>
        <taxon>Sordariomycetes</taxon>
        <taxon>Hypocreomycetidae</taxon>
        <taxon>Hypocreales</taxon>
        <taxon>Bionectriaceae</taxon>
        <taxon>Clonostachys</taxon>
    </lineage>
</organism>
<feature type="compositionally biased region" description="Low complexity" evidence="1">
    <location>
        <begin position="127"/>
        <end position="137"/>
    </location>
</feature>
<sequence>MQPLGSCTNLAGPQEGSPICYEYATPSNTSALSQRLSSPRNNVTRPCDTINVFAAASPPGRPSKEFELSPPEDDESLSRKRQRVSYGRAVDDEINVESSALSQESPSASSPYETVQAFEAAHRRRSGSGARSLSRTATPSSEAERTVSRYAMFPKSTTDRAPLLHCLSEIDIQVDDARDMFALFGERVAPFLPWLYDANLSDLPNDPLFALAGIKVISRHLPGVSNLRRKLDSVLQTLVRNVLFDDLGRPYKAALETMKGLAIVYGYSEIGVANSHLNADQSRADVLSVKGVIEGYALFQTARLPQYSFGEQKHFSSKKSG</sequence>
<feature type="compositionally biased region" description="Polar residues" evidence="1">
    <location>
        <begin position="28"/>
        <end position="44"/>
    </location>
</feature>
<evidence type="ECO:0000256" key="1">
    <source>
        <dbReference type="SAM" id="MobiDB-lite"/>
    </source>
</evidence>
<comment type="caution">
    <text evidence="2">The sequence shown here is derived from an EMBL/GenBank/DDBJ whole genome shotgun (WGS) entry which is preliminary data.</text>
</comment>
<accession>A0A9N9VM43</accession>
<dbReference type="Proteomes" id="UP000696573">
    <property type="component" value="Unassembled WGS sequence"/>
</dbReference>
<feature type="region of interest" description="Disordered" evidence="1">
    <location>
        <begin position="28"/>
        <end position="47"/>
    </location>
</feature>
<dbReference type="OrthoDB" id="5101210at2759"/>
<protein>
    <submittedName>
        <fullName evidence="2">Uncharacterized protein</fullName>
    </submittedName>
</protein>
<gene>
    <name evidence="2" type="ORF">CRHIZ90672A_00018007</name>
</gene>
<dbReference type="AlphaFoldDB" id="A0A9N9VM43"/>
<keyword evidence="3" id="KW-1185">Reference proteome</keyword>
<dbReference type="EMBL" id="CABFNQ020000711">
    <property type="protein sequence ID" value="CAH0025581.1"/>
    <property type="molecule type" value="Genomic_DNA"/>
</dbReference>